<dbReference type="Proteomes" id="UP000018050">
    <property type="component" value="Unassembled WGS sequence"/>
</dbReference>
<dbReference type="VEuPathDB" id="ToxoDB:EAH_00060840"/>
<gene>
    <name evidence="3" type="ORF">EAH_00060840</name>
</gene>
<protein>
    <submittedName>
        <fullName evidence="3">Uncharacterized protein</fullName>
    </submittedName>
</protein>
<dbReference type="GeneID" id="25274154"/>
<keyword evidence="2" id="KW-0472">Membrane</keyword>
<dbReference type="RefSeq" id="XP_013248863.1">
    <property type="nucleotide sequence ID" value="XM_013393409.1"/>
</dbReference>
<feature type="transmembrane region" description="Helical" evidence="2">
    <location>
        <begin position="71"/>
        <end position="95"/>
    </location>
</feature>
<accession>U6GP94</accession>
<keyword evidence="2" id="KW-0812">Transmembrane</keyword>
<keyword evidence="2" id="KW-1133">Transmembrane helix</keyword>
<sequence length="422" mass="46214">MQASSGSPNTDDALVEGEAAAQGAVAERVDSRAEANGSGAYDENQEEGSEEYEDDDSFSVGLPVEPPKKRVPVLIVGSFLTAWLLLLLAVALSSVKGGRRASMNLPLDDDSLLNYRERFREGADKLEERWMGAPESVKTSYCRYFMPSTDDGKYMSPADGWQALQRQVNAMHRTPAPDSSASVEDKWNYAMQLQLLTSLCNSVTLRLGGLAQFESKAEKGGFQLLGLGSEEAPDVDLPTDGDDEEGMLLSEFMDLLPARGPYSPTEVEGGGTVPRHLATKLGSMVEAIDARTQEDRYVGFRWDGFVDAFGVVLETAADEEFKDPKPITSPADRIPGDARLLIRALGEQVEKAPDRMWTPYVLQACAESWDENTVKKLLKEVQEGENERAAARVVQKREIVEQSALEMPLGKEHVVSLAVFSI</sequence>
<dbReference type="OMA" id="PRTHRQM"/>
<dbReference type="AlphaFoldDB" id="U6GP94"/>
<feature type="compositionally biased region" description="Acidic residues" evidence="1">
    <location>
        <begin position="43"/>
        <end position="57"/>
    </location>
</feature>
<proteinExistence type="predicted"/>
<evidence type="ECO:0000256" key="1">
    <source>
        <dbReference type="SAM" id="MobiDB-lite"/>
    </source>
</evidence>
<evidence type="ECO:0000256" key="2">
    <source>
        <dbReference type="SAM" id="Phobius"/>
    </source>
</evidence>
<keyword evidence="4" id="KW-1185">Reference proteome</keyword>
<name>U6GP94_EIMAC</name>
<dbReference type="OrthoDB" id="347372at2759"/>
<feature type="region of interest" description="Disordered" evidence="1">
    <location>
        <begin position="1"/>
        <end position="63"/>
    </location>
</feature>
<evidence type="ECO:0000313" key="4">
    <source>
        <dbReference type="Proteomes" id="UP000018050"/>
    </source>
</evidence>
<feature type="compositionally biased region" description="Low complexity" evidence="1">
    <location>
        <begin position="16"/>
        <end position="26"/>
    </location>
</feature>
<reference evidence="3" key="2">
    <citation type="submission" date="2013-10" db="EMBL/GenBank/DDBJ databases">
        <authorList>
            <person name="Aslett M."/>
        </authorList>
    </citation>
    <scope>NUCLEOTIDE SEQUENCE [LARGE SCALE GENOMIC DNA]</scope>
    <source>
        <strain evidence="3">Houghton</strain>
    </source>
</reference>
<evidence type="ECO:0000313" key="3">
    <source>
        <dbReference type="EMBL" id="CDI81412.1"/>
    </source>
</evidence>
<organism evidence="3 4">
    <name type="scientific">Eimeria acervulina</name>
    <name type="common">Coccidian parasite</name>
    <dbReference type="NCBI Taxonomy" id="5801"/>
    <lineage>
        <taxon>Eukaryota</taxon>
        <taxon>Sar</taxon>
        <taxon>Alveolata</taxon>
        <taxon>Apicomplexa</taxon>
        <taxon>Conoidasida</taxon>
        <taxon>Coccidia</taxon>
        <taxon>Eucoccidiorida</taxon>
        <taxon>Eimeriorina</taxon>
        <taxon>Eimeriidae</taxon>
        <taxon>Eimeria</taxon>
    </lineage>
</organism>
<feature type="compositionally biased region" description="Polar residues" evidence="1">
    <location>
        <begin position="1"/>
        <end position="10"/>
    </location>
</feature>
<dbReference type="EMBL" id="HG671627">
    <property type="protein sequence ID" value="CDI81412.1"/>
    <property type="molecule type" value="Genomic_DNA"/>
</dbReference>
<reference evidence="3" key="1">
    <citation type="submission" date="2013-10" db="EMBL/GenBank/DDBJ databases">
        <title>Genomic analysis of the causative agents of coccidiosis in chickens.</title>
        <authorList>
            <person name="Reid A.J."/>
            <person name="Blake D."/>
            <person name="Billington K."/>
            <person name="Browne H."/>
            <person name="Dunn M."/>
            <person name="Hung S."/>
            <person name="Kawahara F."/>
            <person name="Miranda-Saavedra D."/>
            <person name="Mourier T."/>
            <person name="Nagra H."/>
            <person name="Otto T.D."/>
            <person name="Rawlings N."/>
            <person name="Sanchez A."/>
            <person name="Sanders M."/>
            <person name="Subramaniam C."/>
            <person name="Tay Y."/>
            <person name="Dear P."/>
            <person name="Doerig C."/>
            <person name="Gruber A."/>
            <person name="Parkinson J."/>
            <person name="Shirley M."/>
            <person name="Wan K.L."/>
            <person name="Berriman M."/>
            <person name="Tomley F."/>
            <person name="Pain A."/>
        </authorList>
    </citation>
    <scope>NUCLEOTIDE SEQUENCE [LARGE SCALE GENOMIC DNA]</scope>
    <source>
        <strain evidence="3">Houghton</strain>
    </source>
</reference>